<sequence>MDNVKEKNPEFETRWGGESGTVILTSYLNPKSIPYSQIEQNKALSKITDLHACWNDSSIPCEFR</sequence>
<reference evidence="1" key="1">
    <citation type="submission" date="2023-07" db="EMBL/GenBank/DDBJ databases">
        <title>Two novel species in the genus Flavivirga.</title>
        <authorList>
            <person name="Kwon K."/>
        </authorList>
    </citation>
    <scope>NUCLEOTIDE SEQUENCE</scope>
    <source>
        <strain evidence="1">KACC 14158</strain>
    </source>
</reference>
<protein>
    <submittedName>
        <fullName evidence="1">Uncharacterized protein</fullName>
    </submittedName>
</protein>
<name>A0ABT8WUP0_9FLAO</name>
<proteinExistence type="predicted"/>
<organism evidence="1 2">
    <name type="scientific">Flavivirga jejuensis</name>
    <dbReference type="NCBI Taxonomy" id="870487"/>
    <lineage>
        <taxon>Bacteria</taxon>
        <taxon>Pseudomonadati</taxon>
        <taxon>Bacteroidota</taxon>
        <taxon>Flavobacteriia</taxon>
        <taxon>Flavobacteriales</taxon>
        <taxon>Flavobacteriaceae</taxon>
        <taxon>Flavivirga</taxon>
    </lineage>
</organism>
<accession>A0ABT8WUP0</accession>
<gene>
    <name evidence="1" type="ORF">Q4Q40_22115</name>
</gene>
<dbReference type="Proteomes" id="UP001176806">
    <property type="component" value="Unassembled WGS sequence"/>
</dbReference>
<dbReference type="RefSeq" id="WP_303304236.1">
    <property type="nucleotide sequence ID" value="NZ_BAABDA010000011.1"/>
</dbReference>
<keyword evidence="2" id="KW-1185">Reference proteome</keyword>
<evidence type="ECO:0000313" key="2">
    <source>
        <dbReference type="Proteomes" id="UP001176806"/>
    </source>
</evidence>
<evidence type="ECO:0000313" key="1">
    <source>
        <dbReference type="EMBL" id="MDO5976906.1"/>
    </source>
</evidence>
<dbReference type="EMBL" id="JAUOEL010000009">
    <property type="protein sequence ID" value="MDO5976906.1"/>
    <property type="molecule type" value="Genomic_DNA"/>
</dbReference>
<comment type="caution">
    <text evidence="1">The sequence shown here is derived from an EMBL/GenBank/DDBJ whole genome shotgun (WGS) entry which is preliminary data.</text>
</comment>